<dbReference type="InterPro" id="IPR025384">
    <property type="entry name" value="DUF4298"/>
</dbReference>
<dbReference type="AlphaFoldDB" id="A0A380JXE6"/>
<dbReference type="Pfam" id="PF14131">
    <property type="entry name" value="DUF4298"/>
    <property type="match status" value="1"/>
</dbReference>
<gene>
    <name evidence="1" type="ORF">NCTC4670_01932</name>
</gene>
<organism evidence="1 2">
    <name type="scientific">Streptococcus dysgalactiae subsp. dysgalactiae</name>
    <dbReference type="NCBI Taxonomy" id="99822"/>
    <lineage>
        <taxon>Bacteria</taxon>
        <taxon>Bacillati</taxon>
        <taxon>Bacillota</taxon>
        <taxon>Bacilli</taxon>
        <taxon>Lactobacillales</taxon>
        <taxon>Streptococcaceae</taxon>
        <taxon>Streptococcus</taxon>
    </lineage>
</organism>
<evidence type="ECO:0000313" key="2">
    <source>
        <dbReference type="Proteomes" id="UP000254797"/>
    </source>
</evidence>
<reference evidence="1 2" key="1">
    <citation type="submission" date="2018-06" db="EMBL/GenBank/DDBJ databases">
        <authorList>
            <consortium name="Pathogen Informatics"/>
            <person name="Doyle S."/>
        </authorList>
    </citation>
    <scope>NUCLEOTIDE SEQUENCE [LARGE SCALE GENOMIC DNA]</scope>
    <source>
        <strain evidence="1 2">NCTC4670</strain>
    </source>
</reference>
<protein>
    <recommendedName>
        <fullName evidence="3">DUF4298 domain-containing protein</fullName>
    </recommendedName>
</protein>
<dbReference type="RefSeq" id="WP_115246632.1">
    <property type="nucleotide sequence ID" value="NZ_JAIEZZ010000009.1"/>
</dbReference>
<proteinExistence type="predicted"/>
<accession>A0A380JXE6</accession>
<dbReference type="EMBL" id="UHFG01000004">
    <property type="protein sequence ID" value="SUN51306.1"/>
    <property type="molecule type" value="Genomic_DNA"/>
</dbReference>
<dbReference type="Proteomes" id="UP000254797">
    <property type="component" value="Unassembled WGS sequence"/>
</dbReference>
<name>A0A380JXE6_STRDY</name>
<sequence>MTPHDVQKIQELEEKYEAFFPKLEELIISLAQVEAAYDDYRALRAFYGSEDWFHFRTQETEGLKAGILSEDQLYELICEHNDLLGRLLRLSSTMYRHL</sequence>
<evidence type="ECO:0000313" key="1">
    <source>
        <dbReference type="EMBL" id="SUN51306.1"/>
    </source>
</evidence>
<evidence type="ECO:0008006" key="3">
    <source>
        <dbReference type="Google" id="ProtNLM"/>
    </source>
</evidence>